<feature type="domain" description="Bacterial Ig-like" evidence="1">
    <location>
        <begin position="50"/>
        <end position="135"/>
    </location>
</feature>
<dbReference type="Proteomes" id="UP000586827">
    <property type="component" value="Unassembled WGS sequence"/>
</dbReference>
<keyword evidence="3" id="KW-1185">Reference proteome</keyword>
<organism evidence="2 3">
    <name type="scientific">Nocardia uniformis</name>
    <dbReference type="NCBI Taxonomy" id="53432"/>
    <lineage>
        <taxon>Bacteria</taxon>
        <taxon>Bacillati</taxon>
        <taxon>Actinomycetota</taxon>
        <taxon>Actinomycetes</taxon>
        <taxon>Mycobacteriales</taxon>
        <taxon>Nocardiaceae</taxon>
        <taxon>Nocardia</taxon>
    </lineage>
</organism>
<dbReference type="RefSeq" id="WP_067522922.1">
    <property type="nucleotide sequence ID" value="NZ_JABELX010000003.1"/>
</dbReference>
<name>A0A849BTX1_9NOCA</name>
<proteinExistence type="predicted"/>
<evidence type="ECO:0000313" key="2">
    <source>
        <dbReference type="EMBL" id="NNH69594.1"/>
    </source>
</evidence>
<reference evidence="2 3" key="1">
    <citation type="submission" date="2020-05" db="EMBL/GenBank/DDBJ databases">
        <title>MicrobeNet Type strains.</title>
        <authorList>
            <person name="Nicholson A.C."/>
        </authorList>
    </citation>
    <scope>NUCLEOTIDE SEQUENCE [LARGE SCALE GENOMIC DNA]</scope>
    <source>
        <strain evidence="2 3">JCM 3224</strain>
    </source>
</reference>
<accession>A0A849BTX1</accession>
<dbReference type="InterPro" id="IPR032109">
    <property type="entry name" value="Big_3_5"/>
</dbReference>
<dbReference type="Gene3D" id="2.60.40.10">
    <property type="entry name" value="Immunoglobulins"/>
    <property type="match status" value="1"/>
</dbReference>
<protein>
    <submittedName>
        <fullName evidence="2">Ig-like domain repeat protein</fullName>
    </submittedName>
</protein>
<evidence type="ECO:0000313" key="3">
    <source>
        <dbReference type="Proteomes" id="UP000586827"/>
    </source>
</evidence>
<dbReference type="AlphaFoldDB" id="A0A849BTX1"/>
<dbReference type="EMBL" id="JABELX010000003">
    <property type="protein sequence ID" value="NNH69594.1"/>
    <property type="molecule type" value="Genomic_DNA"/>
</dbReference>
<dbReference type="Pfam" id="PF16640">
    <property type="entry name" value="Big_3_5"/>
    <property type="match status" value="1"/>
</dbReference>
<gene>
    <name evidence="2" type="ORF">HLB23_06890</name>
</gene>
<dbReference type="GO" id="GO:0005975">
    <property type="term" value="P:carbohydrate metabolic process"/>
    <property type="evidence" value="ECO:0007669"/>
    <property type="project" value="UniProtKB-ARBA"/>
</dbReference>
<dbReference type="InterPro" id="IPR013783">
    <property type="entry name" value="Ig-like_fold"/>
</dbReference>
<sequence length="152" mass="14958">MHSFATAGDHVISAVYSGAEGFNGSTGEGRTVTVSDPVPVEQNTVTPLAVQEKATKGDAVTFTATVKTEGGDAVDDGTVRFMDGGTPMGAAVDVVNGKAVLQYTVGVTGARQITAVYTGGVGYNGSTSAASTLTVVDPSSLGGGGGSGARPE</sequence>
<evidence type="ECO:0000259" key="1">
    <source>
        <dbReference type="Pfam" id="PF16640"/>
    </source>
</evidence>
<comment type="caution">
    <text evidence="2">The sequence shown here is derived from an EMBL/GenBank/DDBJ whole genome shotgun (WGS) entry which is preliminary data.</text>
</comment>